<dbReference type="AlphaFoldDB" id="A0A7Y9DVK7"/>
<name>A0A7Y9DVK7_9PSEU</name>
<proteinExistence type="predicted"/>
<accession>A0A7Y9DVK7</accession>
<comment type="caution">
    <text evidence="2">The sequence shown here is derived from an EMBL/GenBank/DDBJ whole genome shotgun (WGS) entry which is preliminary data.</text>
</comment>
<protein>
    <submittedName>
        <fullName evidence="2">Uncharacterized protein</fullName>
    </submittedName>
</protein>
<dbReference type="EMBL" id="JACCBN010000001">
    <property type="protein sequence ID" value="NYD36221.1"/>
    <property type="molecule type" value="Genomic_DNA"/>
</dbReference>
<evidence type="ECO:0000313" key="3">
    <source>
        <dbReference type="Proteomes" id="UP000535890"/>
    </source>
</evidence>
<sequence length="200" mass="20457">MERVGAGGTVVGMEDLLADVAVLGETPHILVACGFEGALAHLGEDRALPESSEALNVLLALPGTVVAVISDRPAEEMSELMFLSGSKGGLRMIGRDDVGPLRAGVDAAIVIDVDPASLAALGDGDLAVLVDADADRDADREEAGGAPHRVVDAEDVVVVLEELVGVRWRRLLVTGHATSGVPLSDPAAPPAPPRARSAGR</sequence>
<evidence type="ECO:0000256" key="1">
    <source>
        <dbReference type="SAM" id="MobiDB-lite"/>
    </source>
</evidence>
<gene>
    <name evidence="2" type="ORF">BJ983_002323</name>
</gene>
<reference evidence="2 3" key="1">
    <citation type="submission" date="2020-07" db="EMBL/GenBank/DDBJ databases">
        <title>Sequencing the genomes of 1000 actinobacteria strains.</title>
        <authorList>
            <person name="Klenk H.-P."/>
        </authorList>
    </citation>
    <scope>NUCLEOTIDE SEQUENCE [LARGE SCALE GENOMIC DNA]</scope>
    <source>
        <strain evidence="2 3">DSM 45772</strain>
    </source>
</reference>
<organism evidence="2 3">
    <name type="scientific">Actinomycetospora corticicola</name>
    <dbReference type="NCBI Taxonomy" id="663602"/>
    <lineage>
        <taxon>Bacteria</taxon>
        <taxon>Bacillati</taxon>
        <taxon>Actinomycetota</taxon>
        <taxon>Actinomycetes</taxon>
        <taxon>Pseudonocardiales</taxon>
        <taxon>Pseudonocardiaceae</taxon>
        <taxon>Actinomycetospora</taxon>
    </lineage>
</organism>
<dbReference type="RefSeq" id="WP_179793936.1">
    <property type="nucleotide sequence ID" value="NZ_BAABHP010000007.1"/>
</dbReference>
<feature type="region of interest" description="Disordered" evidence="1">
    <location>
        <begin position="179"/>
        <end position="200"/>
    </location>
</feature>
<dbReference type="Proteomes" id="UP000535890">
    <property type="component" value="Unassembled WGS sequence"/>
</dbReference>
<keyword evidence="3" id="KW-1185">Reference proteome</keyword>
<evidence type="ECO:0000313" key="2">
    <source>
        <dbReference type="EMBL" id="NYD36221.1"/>
    </source>
</evidence>